<feature type="domain" description="ABC transporter" evidence="5">
    <location>
        <begin position="4"/>
        <end position="238"/>
    </location>
</feature>
<sequence>MPIIVAQSVGKTYKSGKLQVPALRNVSFSVEPGEFVAVVGPSGSGKSTLFYILGGLTAATSGSVLIDGTDFARLSDAERTKMRRAKIGFVFQRFNLLPTLSAMGNIEIAHDIANLGRDKKIELDKPLLEHLSGLLGISGRLDHRPNELSGGEQQRVAIARALITRPSIVLADEPTGNLDTKNSDAVLNMLRTSSRELHQTVLMITHNPEAAQVADRILTMRDGEITGIAAGRGIAATV</sequence>
<dbReference type="Proteomes" id="UP000199024">
    <property type="component" value="Unassembled WGS sequence"/>
</dbReference>
<protein>
    <submittedName>
        <fullName evidence="6">Putative ABC transport system ATP-binding protein</fullName>
    </submittedName>
</protein>
<dbReference type="InterPro" id="IPR015854">
    <property type="entry name" value="ABC_transpr_LolD-like"/>
</dbReference>
<dbReference type="RefSeq" id="WP_089843031.1">
    <property type="nucleotide sequence ID" value="NZ_FOZL01000002.1"/>
</dbReference>
<evidence type="ECO:0000313" key="6">
    <source>
        <dbReference type="EMBL" id="SFS20959.1"/>
    </source>
</evidence>
<dbReference type="GO" id="GO:0098796">
    <property type="term" value="C:membrane protein complex"/>
    <property type="evidence" value="ECO:0007669"/>
    <property type="project" value="UniProtKB-ARBA"/>
</dbReference>
<dbReference type="InterPro" id="IPR003593">
    <property type="entry name" value="AAA+_ATPase"/>
</dbReference>
<dbReference type="PANTHER" id="PTHR24220:SF86">
    <property type="entry name" value="ABC TRANSPORTER ABCH.1"/>
    <property type="match status" value="1"/>
</dbReference>
<dbReference type="InterPro" id="IPR003439">
    <property type="entry name" value="ABC_transporter-like_ATP-bd"/>
</dbReference>
<reference evidence="6 7" key="1">
    <citation type="submission" date="2016-10" db="EMBL/GenBank/DDBJ databases">
        <authorList>
            <person name="de Groot N.N."/>
        </authorList>
    </citation>
    <scope>NUCLEOTIDE SEQUENCE [LARGE SCALE GENOMIC DNA]</scope>
    <source>
        <strain evidence="6 7">DSM 21001</strain>
    </source>
</reference>
<keyword evidence="1" id="KW-0813">Transport</keyword>
<evidence type="ECO:0000256" key="4">
    <source>
        <dbReference type="ARBA" id="ARBA00038388"/>
    </source>
</evidence>
<dbReference type="Gene3D" id="3.40.50.300">
    <property type="entry name" value="P-loop containing nucleotide triphosphate hydrolases"/>
    <property type="match status" value="1"/>
</dbReference>
<organism evidence="6 7">
    <name type="scientific">Granulicella pectinivorans</name>
    <dbReference type="NCBI Taxonomy" id="474950"/>
    <lineage>
        <taxon>Bacteria</taxon>
        <taxon>Pseudomonadati</taxon>
        <taxon>Acidobacteriota</taxon>
        <taxon>Terriglobia</taxon>
        <taxon>Terriglobales</taxon>
        <taxon>Acidobacteriaceae</taxon>
        <taxon>Granulicella</taxon>
    </lineage>
</organism>
<comment type="similarity">
    <text evidence="4">Belongs to the ABC transporter superfamily. Macrolide exporter (TC 3.A.1.122) family.</text>
</comment>
<accession>A0A1I6MZ47</accession>
<dbReference type="PROSITE" id="PS50893">
    <property type="entry name" value="ABC_TRANSPORTER_2"/>
    <property type="match status" value="1"/>
</dbReference>
<proteinExistence type="inferred from homology"/>
<dbReference type="SMART" id="SM00382">
    <property type="entry name" value="AAA"/>
    <property type="match status" value="1"/>
</dbReference>
<dbReference type="Pfam" id="PF00005">
    <property type="entry name" value="ABC_tran"/>
    <property type="match status" value="1"/>
</dbReference>
<dbReference type="GO" id="GO:0005524">
    <property type="term" value="F:ATP binding"/>
    <property type="evidence" value="ECO:0007669"/>
    <property type="project" value="UniProtKB-KW"/>
</dbReference>
<keyword evidence="2" id="KW-0547">Nucleotide-binding</keyword>
<dbReference type="InterPro" id="IPR017911">
    <property type="entry name" value="MacB-like_ATP-bd"/>
</dbReference>
<dbReference type="CDD" id="cd03255">
    <property type="entry name" value="ABC_MJ0796_LolCDE_FtsE"/>
    <property type="match status" value="1"/>
</dbReference>
<dbReference type="PANTHER" id="PTHR24220">
    <property type="entry name" value="IMPORT ATP-BINDING PROTEIN"/>
    <property type="match status" value="1"/>
</dbReference>
<dbReference type="GO" id="GO:0022857">
    <property type="term" value="F:transmembrane transporter activity"/>
    <property type="evidence" value="ECO:0007669"/>
    <property type="project" value="TreeGrafter"/>
</dbReference>
<keyword evidence="7" id="KW-1185">Reference proteome</keyword>
<dbReference type="SUPFAM" id="SSF52540">
    <property type="entry name" value="P-loop containing nucleoside triphosphate hydrolases"/>
    <property type="match status" value="1"/>
</dbReference>
<evidence type="ECO:0000256" key="1">
    <source>
        <dbReference type="ARBA" id="ARBA00022448"/>
    </source>
</evidence>
<dbReference type="STRING" id="474950.SAMN05421771_3974"/>
<evidence type="ECO:0000259" key="5">
    <source>
        <dbReference type="PROSITE" id="PS50893"/>
    </source>
</evidence>
<dbReference type="GO" id="GO:0005886">
    <property type="term" value="C:plasma membrane"/>
    <property type="evidence" value="ECO:0007669"/>
    <property type="project" value="TreeGrafter"/>
</dbReference>
<dbReference type="InterPro" id="IPR017871">
    <property type="entry name" value="ABC_transporter-like_CS"/>
</dbReference>
<evidence type="ECO:0000313" key="7">
    <source>
        <dbReference type="Proteomes" id="UP000199024"/>
    </source>
</evidence>
<dbReference type="InterPro" id="IPR027417">
    <property type="entry name" value="P-loop_NTPase"/>
</dbReference>
<dbReference type="PROSITE" id="PS00211">
    <property type="entry name" value="ABC_TRANSPORTER_1"/>
    <property type="match status" value="1"/>
</dbReference>
<gene>
    <name evidence="6" type="ORF">SAMN05421771_3974</name>
</gene>
<name>A0A1I6MZ47_9BACT</name>
<keyword evidence="3 6" id="KW-0067">ATP-binding</keyword>
<dbReference type="GO" id="GO:0016887">
    <property type="term" value="F:ATP hydrolysis activity"/>
    <property type="evidence" value="ECO:0007669"/>
    <property type="project" value="InterPro"/>
</dbReference>
<evidence type="ECO:0000256" key="3">
    <source>
        <dbReference type="ARBA" id="ARBA00022840"/>
    </source>
</evidence>
<dbReference type="EMBL" id="FOZL01000002">
    <property type="protein sequence ID" value="SFS20959.1"/>
    <property type="molecule type" value="Genomic_DNA"/>
</dbReference>
<evidence type="ECO:0000256" key="2">
    <source>
        <dbReference type="ARBA" id="ARBA00022741"/>
    </source>
</evidence>
<dbReference type="OrthoDB" id="9791546at2"/>
<dbReference type="AlphaFoldDB" id="A0A1I6MZ47"/>
<dbReference type="FunFam" id="3.40.50.300:FF:000032">
    <property type="entry name" value="Export ABC transporter ATP-binding protein"/>
    <property type="match status" value="1"/>
</dbReference>